<reference evidence="1 2" key="1">
    <citation type="submission" date="2023-06" db="EMBL/GenBank/DDBJ databases">
        <title>Roseiconus lacunae JC819 isolated from Gulf of Mannar region, Tamil Nadu.</title>
        <authorList>
            <person name="Pk S."/>
            <person name="Ch S."/>
            <person name="Ch V.R."/>
        </authorList>
    </citation>
    <scope>NUCLEOTIDE SEQUENCE [LARGE SCALE GENOMIC DNA]</scope>
    <source>
        <strain evidence="1 2">JC819</strain>
    </source>
</reference>
<evidence type="ECO:0000313" key="1">
    <source>
        <dbReference type="EMBL" id="MDM4019127.1"/>
    </source>
</evidence>
<sequence length="242" mass="27127">MTSTDTRVDGFFFLKRKFFGGCDLDRTNAKLRVRDELDHAFLFQKPCKFVIQKKAFGDLIIAGAAPPSIFVSDTLLNIFRDAKITGYEVVAADARIPLPHNPEKTKFWQLVVTGWGGSASPLSGIAEIDRNRFGNHKYTPCTNVKMILDPGQHDGSDLFLVWPLPTKVWVSSKLKTLLHTNGIKHFDLSPVESHRFERLDEDPIGFGPKPLACYLPPDRATEVGSKSGIDWFEHTKAPFPKS</sequence>
<dbReference type="RefSeq" id="WP_289167185.1">
    <property type="nucleotide sequence ID" value="NZ_JASZZN010000032.1"/>
</dbReference>
<evidence type="ECO:0000313" key="2">
    <source>
        <dbReference type="Proteomes" id="UP001239462"/>
    </source>
</evidence>
<organism evidence="1 2">
    <name type="scientific">Roseiconus lacunae</name>
    <dbReference type="NCBI Taxonomy" id="2605694"/>
    <lineage>
        <taxon>Bacteria</taxon>
        <taxon>Pseudomonadati</taxon>
        <taxon>Planctomycetota</taxon>
        <taxon>Planctomycetia</taxon>
        <taxon>Pirellulales</taxon>
        <taxon>Pirellulaceae</taxon>
        <taxon>Roseiconus</taxon>
    </lineage>
</organism>
<name>A0ABT7PRK3_9BACT</name>
<comment type="caution">
    <text evidence="1">The sequence shown here is derived from an EMBL/GenBank/DDBJ whole genome shotgun (WGS) entry which is preliminary data.</text>
</comment>
<dbReference type="Proteomes" id="UP001239462">
    <property type="component" value="Unassembled WGS sequence"/>
</dbReference>
<proteinExistence type="predicted"/>
<protein>
    <submittedName>
        <fullName evidence="1">Uncharacterized protein</fullName>
    </submittedName>
</protein>
<keyword evidence="2" id="KW-1185">Reference proteome</keyword>
<dbReference type="EMBL" id="JASZZN010000032">
    <property type="protein sequence ID" value="MDM4019127.1"/>
    <property type="molecule type" value="Genomic_DNA"/>
</dbReference>
<gene>
    <name evidence="1" type="ORF">QTN89_26975</name>
</gene>
<accession>A0ABT7PRK3</accession>